<evidence type="ECO:0000256" key="5">
    <source>
        <dbReference type="SAM" id="MobiDB-lite"/>
    </source>
</evidence>
<feature type="region of interest" description="Disordered" evidence="5">
    <location>
        <begin position="848"/>
        <end position="900"/>
    </location>
</feature>
<feature type="compositionally biased region" description="Low complexity" evidence="5">
    <location>
        <begin position="422"/>
        <end position="449"/>
    </location>
</feature>
<feature type="compositionally biased region" description="Polar residues" evidence="5">
    <location>
        <begin position="399"/>
        <end position="412"/>
    </location>
</feature>
<evidence type="ECO:0000313" key="8">
    <source>
        <dbReference type="RefSeq" id="XP_011501330.1"/>
    </source>
</evidence>
<keyword evidence="3 4" id="KW-0904">Protein phosphatase</keyword>
<dbReference type="GO" id="GO:0046872">
    <property type="term" value="F:metal ion binding"/>
    <property type="evidence" value="ECO:0007669"/>
    <property type="project" value="UniProtKB-KW"/>
</dbReference>
<name>A0AAJ7DYR5_9HYME</name>
<evidence type="ECO:0000256" key="3">
    <source>
        <dbReference type="ARBA" id="ARBA00022912"/>
    </source>
</evidence>
<feature type="compositionally biased region" description="Polar residues" evidence="5">
    <location>
        <begin position="614"/>
        <end position="633"/>
    </location>
</feature>
<dbReference type="Gene3D" id="3.60.40.10">
    <property type="entry name" value="PPM-type phosphatase domain"/>
    <property type="match status" value="1"/>
</dbReference>
<proteinExistence type="inferred from homology"/>
<dbReference type="PROSITE" id="PS51746">
    <property type="entry name" value="PPM_2"/>
    <property type="match status" value="1"/>
</dbReference>
<evidence type="ECO:0000256" key="2">
    <source>
        <dbReference type="ARBA" id="ARBA00022801"/>
    </source>
</evidence>
<feature type="compositionally biased region" description="Low complexity" evidence="5">
    <location>
        <begin position="848"/>
        <end position="858"/>
    </location>
</feature>
<dbReference type="SUPFAM" id="SSF81606">
    <property type="entry name" value="PP2C-like"/>
    <property type="match status" value="1"/>
</dbReference>
<feature type="domain" description="PPM-type phosphatase" evidence="6">
    <location>
        <begin position="10"/>
        <end position="330"/>
    </location>
</feature>
<feature type="region of interest" description="Disordered" evidence="5">
    <location>
        <begin position="555"/>
        <end position="653"/>
    </location>
</feature>
<evidence type="ECO:0000259" key="6">
    <source>
        <dbReference type="PROSITE" id="PS51746"/>
    </source>
</evidence>
<keyword evidence="7" id="KW-1185">Reference proteome</keyword>
<feature type="compositionally biased region" description="Low complexity" evidence="5">
    <location>
        <begin position="871"/>
        <end position="890"/>
    </location>
</feature>
<accession>A0AAJ7DYR5</accession>
<comment type="similarity">
    <text evidence="4">Belongs to the PP2C family.</text>
</comment>
<dbReference type="GeneID" id="105364982"/>
<dbReference type="PROSITE" id="PS01032">
    <property type="entry name" value="PPM_1"/>
    <property type="match status" value="1"/>
</dbReference>
<evidence type="ECO:0000256" key="1">
    <source>
        <dbReference type="ARBA" id="ARBA00022723"/>
    </source>
</evidence>
<dbReference type="CDD" id="cd00143">
    <property type="entry name" value="PP2Cc"/>
    <property type="match status" value="1"/>
</dbReference>
<feature type="compositionally biased region" description="Low complexity" evidence="5">
    <location>
        <begin position="573"/>
        <end position="613"/>
    </location>
</feature>
<dbReference type="CTD" id="31404"/>
<dbReference type="InterPro" id="IPR001932">
    <property type="entry name" value="PPM-type_phosphatase-like_dom"/>
</dbReference>
<gene>
    <name evidence="8" type="primary">LOC105364982</name>
</gene>
<keyword evidence="2 4" id="KW-0378">Hydrolase</keyword>
<dbReference type="PANTHER" id="PTHR47992">
    <property type="entry name" value="PROTEIN PHOSPHATASE"/>
    <property type="match status" value="1"/>
</dbReference>
<protein>
    <submittedName>
        <fullName evidence="8">Bromodomain-containing protein DDB_G0270170</fullName>
    </submittedName>
</protein>
<dbReference type="FunFam" id="3.60.40.10:FF:000060">
    <property type="entry name" value="Protein phosphatase 2c"/>
    <property type="match status" value="1"/>
</dbReference>
<dbReference type="SMART" id="SM00332">
    <property type="entry name" value="PP2Cc"/>
    <property type="match status" value="1"/>
</dbReference>
<dbReference type="InterPro" id="IPR015655">
    <property type="entry name" value="PP2C"/>
</dbReference>
<evidence type="ECO:0000313" key="7">
    <source>
        <dbReference type="Proteomes" id="UP000695007"/>
    </source>
</evidence>
<dbReference type="Pfam" id="PF00481">
    <property type="entry name" value="PP2C"/>
    <property type="match status" value="1"/>
</dbReference>
<keyword evidence="1" id="KW-0479">Metal-binding</keyword>
<reference evidence="8" key="1">
    <citation type="submission" date="2025-08" db="UniProtKB">
        <authorList>
            <consortium name="RefSeq"/>
        </authorList>
    </citation>
    <scope>IDENTIFICATION</scope>
</reference>
<organism evidence="7 8">
    <name type="scientific">Ceratosolen solmsi marchali</name>
    <dbReference type="NCBI Taxonomy" id="326594"/>
    <lineage>
        <taxon>Eukaryota</taxon>
        <taxon>Metazoa</taxon>
        <taxon>Ecdysozoa</taxon>
        <taxon>Arthropoda</taxon>
        <taxon>Hexapoda</taxon>
        <taxon>Insecta</taxon>
        <taxon>Pterygota</taxon>
        <taxon>Neoptera</taxon>
        <taxon>Endopterygota</taxon>
        <taxon>Hymenoptera</taxon>
        <taxon>Apocrita</taxon>
        <taxon>Proctotrupomorpha</taxon>
        <taxon>Chalcidoidea</taxon>
        <taxon>Agaonidae</taxon>
        <taxon>Agaoninae</taxon>
        <taxon>Ceratosolen</taxon>
    </lineage>
</organism>
<dbReference type="GO" id="GO:0004722">
    <property type="term" value="F:protein serine/threonine phosphatase activity"/>
    <property type="evidence" value="ECO:0007669"/>
    <property type="project" value="InterPro"/>
</dbReference>
<evidence type="ECO:0000256" key="4">
    <source>
        <dbReference type="RuleBase" id="RU003465"/>
    </source>
</evidence>
<sequence>MSLSIGVNLRVTGHCNQGGRKYMEDMFSVAYQQSSNDRELEYAFFGIFDGHGGGEAATFAKENLMDIIVKQKNFWSDNDEDVLKAIRDGYVNTHYAMWRELDKWPRTASGLPSTAGTTASIAFIRKGKIYIGHVGDSGIVLGYKEKDLFWKSKALTKDHKPECGVEMTRIQESGGKVISKSGVPRVVWNRPRLGHKGPVRRSTHIDEIPFLAVARSLGDLWSYNSELNTFVVSPEPDVKVVKIDVKSHRCLIFGTDGLWNMLTPQAAVTVVQAVESNNEKHLIASQQTGSGHGDVQMWINPSKRLVDHALEKWSSMRLRADNISVVTLMLDPPGPTHSEILLGQKREQMVANQPAPEPELVSSETHVLPSESVHCPYPLPMHKSLSESEPYPYPPTLTGSELPSYSDIQKQPDSSDHCMDESFASSPSVSQSSSSSSSSSGSSSSSSSSDESKPTHSLDDVPSTEESIQVAEISSSDACVKHTVEESSDVSMVVSEMSLVESSLCTEEVSMREESDSAAILTDTTNFVLDTDSWLQQVPEAEKYTDAINSVDLQPIRFSEPQGPRLRRSGHENNSTNNSSSNNGDKNVSKNNSNNNNNNCNNISNSNCSSNNSTVLTKRITNSSSYSNVIRQTNSRRRHSTGAPPNQKIEVQHNRLRWHVADTAISRTNGVLNSSTGSIQERRLSSPNSFKRRNLEKKVTPVKKIRRPSINRSANRIQIRESFWDQGRGSRTGGSCSGSRRQTVVDLISSIADSVSSSSSSPTVVPKRWLRSDTIAATPIKNLRSRNVDIGGQTVPAQLAHQYGTVKSSRILESQAKLKQQSSAVGILANSSTPQTSVVTKVKLAGCTPTSSSTATPSRTKPGCKVSPIVGGSSASCITSGSSTSSSSISKRAKTPFNLSSRSFTTRSRIKRFSK</sequence>
<dbReference type="Proteomes" id="UP000695007">
    <property type="component" value="Unplaced"/>
</dbReference>
<dbReference type="InterPro" id="IPR000222">
    <property type="entry name" value="PP2C_BS"/>
</dbReference>
<dbReference type="KEGG" id="csol:105364982"/>
<dbReference type="AlphaFoldDB" id="A0AAJ7DYR5"/>
<dbReference type="RefSeq" id="XP_011501330.1">
    <property type="nucleotide sequence ID" value="XM_011503028.1"/>
</dbReference>
<feature type="region of interest" description="Disordered" evidence="5">
    <location>
        <begin position="386"/>
        <end position="467"/>
    </location>
</feature>
<dbReference type="InterPro" id="IPR036457">
    <property type="entry name" value="PPM-type-like_dom_sf"/>
</dbReference>
<feature type="compositionally biased region" description="Basic and acidic residues" evidence="5">
    <location>
        <begin position="450"/>
        <end position="459"/>
    </location>
</feature>